<keyword evidence="7" id="KW-0067">ATP-binding</keyword>
<evidence type="ECO:0000259" key="11">
    <source>
        <dbReference type="Pfam" id="PF01467"/>
    </source>
</evidence>
<accession>A0A381QNA7</accession>
<dbReference type="InterPro" id="IPR014729">
    <property type="entry name" value="Rossmann-like_a/b/a_fold"/>
</dbReference>
<dbReference type="PANTHER" id="PTHR21342:SF1">
    <property type="entry name" value="PHOSPHOPANTETHEINE ADENYLYLTRANSFERASE"/>
    <property type="match status" value="1"/>
</dbReference>
<evidence type="ECO:0000256" key="2">
    <source>
        <dbReference type="ARBA" id="ARBA00013868"/>
    </source>
</evidence>
<dbReference type="Gene3D" id="3.40.50.620">
    <property type="entry name" value="HUPs"/>
    <property type="match status" value="1"/>
</dbReference>
<evidence type="ECO:0000256" key="10">
    <source>
        <dbReference type="ARBA" id="ARBA00029346"/>
    </source>
</evidence>
<keyword evidence="3" id="KW-0963">Cytoplasm</keyword>
<dbReference type="InterPro" id="IPR004821">
    <property type="entry name" value="Cyt_trans-like"/>
</dbReference>
<protein>
    <recommendedName>
        <fullName evidence="2">Phosphopantetheine adenylyltransferase</fullName>
        <ecNumber evidence="1">2.7.7.3</ecNumber>
    </recommendedName>
</protein>
<dbReference type="GO" id="GO:0015937">
    <property type="term" value="P:coenzyme A biosynthetic process"/>
    <property type="evidence" value="ECO:0007669"/>
    <property type="project" value="UniProtKB-KW"/>
</dbReference>
<evidence type="ECO:0000256" key="3">
    <source>
        <dbReference type="ARBA" id="ARBA00022490"/>
    </source>
</evidence>
<dbReference type="EC" id="2.7.7.3" evidence="1"/>
<comment type="catalytic activity">
    <reaction evidence="10">
        <text>(R)-4'-phosphopantetheine + ATP + H(+) = 3'-dephospho-CoA + diphosphate</text>
        <dbReference type="Rhea" id="RHEA:19801"/>
        <dbReference type="ChEBI" id="CHEBI:15378"/>
        <dbReference type="ChEBI" id="CHEBI:30616"/>
        <dbReference type="ChEBI" id="CHEBI:33019"/>
        <dbReference type="ChEBI" id="CHEBI:57328"/>
        <dbReference type="ChEBI" id="CHEBI:61723"/>
        <dbReference type="EC" id="2.7.7.3"/>
    </reaction>
</comment>
<keyword evidence="6" id="KW-0547">Nucleotide-binding</keyword>
<keyword evidence="4" id="KW-0808">Transferase</keyword>
<gene>
    <name evidence="12" type="ORF">METZ01_LOCUS31887</name>
</gene>
<dbReference type="EMBL" id="UINC01001372">
    <property type="protein sequence ID" value="SUZ79033.1"/>
    <property type="molecule type" value="Genomic_DNA"/>
</dbReference>
<dbReference type="SUPFAM" id="SSF52374">
    <property type="entry name" value="Nucleotidylyl transferase"/>
    <property type="match status" value="1"/>
</dbReference>
<dbReference type="NCBIfam" id="TIGR01510">
    <property type="entry name" value="coaD_prev_kdtB"/>
    <property type="match status" value="1"/>
</dbReference>
<sequence>VVKVLYPGSFDPVHNGHMEICTTASRLFDHVVVAAMRNPQKSDPFFTDDERFEMLTEACTHLENVEVVEFGELVVDLADRLDVDFIIKGLRGAADFESELQMAQMNKSVSGVETLFLPSTSESAFIASKYIRDITRFGTDCSHLVPEAVALRLPTKMPK</sequence>
<keyword evidence="8" id="KW-0460">Magnesium</keyword>
<evidence type="ECO:0000256" key="9">
    <source>
        <dbReference type="ARBA" id="ARBA00022993"/>
    </source>
</evidence>
<dbReference type="PRINTS" id="PR01020">
    <property type="entry name" value="LPSBIOSNTHSS"/>
</dbReference>
<organism evidence="12">
    <name type="scientific">marine metagenome</name>
    <dbReference type="NCBI Taxonomy" id="408172"/>
    <lineage>
        <taxon>unclassified sequences</taxon>
        <taxon>metagenomes</taxon>
        <taxon>ecological metagenomes</taxon>
    </lineage>
</organism>
<keyword evidence="9" id="KW-0173">Coenzyme A biosynthesis</keyword>
<feature type="non-terminal residue" evidence="12">
    <location>
        <position position="1"/>
    </location>
</feature>
<evidence type="ECO:0000256" key="6">
    <source>
        <dbReference type="ARBA" id="ARBA00022741"/>
    </source>
</evidence>
<name>A0A381QNA7_9ZZZZ</name>
<evidence type="ECO:0000256" key="7">
    <source>
        <dbReference type="ARBA" id="ARBA00022840"/>
    </source>
</evidence>
<dbReference type="PANTHER" id="PTHR21342">
    <property type="entry name" value="PHOSPHOPANTETHEINE ADENYLYLTRANSFERASE"/>
    <property type="match status" value="1"/>
</dbReference>
<evidence type="ECO:0000256" key="5">
    <source>
        <dbReference type="ARBA" id="ARBA00022695"/>
    </source>
</evidence>
<evidence type="ECO:0000313" key="12">
    <source>
        <dbReference type="EMBL" id="SUZ79033.1"/>
    </source>
</evidence>
<evidence type="ECO:0000256" key="8">
    <source>
        <dbReference type="ARBA" id="ARBA00022842"/>
    </source>
</evidence>
<feature type="domain" description="Cytidyltransferase-like" evidence="11">
    <location>
        <begin position="5"/>
        <end position="133"/>
    </location>
</feature>
<reference evidence="12" key="1">
    <citation type="submission" date="2018-05" db="EMBL/GenBank/DDBJ databases">
        <authorList>
            <person name="Lanie J.A."/>
            <person name="Ng W.-L."/>
            <person name="Kazmierczak K.M."/>
            <person name="Andrzejewski T.M."/>
            <person name="Davidsen T.M."/>
            <person name="Wayne K.J."/>
            <person name="Tettelin H."/>
            <person name="Glass J.I."/>
            <person name="Rusch D."/>
            <person name="Podicherti R."/>
            <person name="Tsui H.-C.T."/>
            <person name="Winkler M.E."/>
        </authorList>
    </citation>
    <scope>NUCLEOTIDE SEQUENCE</scope>
</reference>
<dbReference type="NCBIfam" id="TIGR00125">
    <property type="entry name" value="cyt_tran_rel"/>
    <property type="match status" value="1"/>
</dbReference>
<dbReference type="GO" id="GO:0005524">
    <property type="term" value="F:ATP binding"/>
    <property type="evidence" value="ECO:0007669"/>
    <property type="project" value="UniProtKB-KW"/>
</dbReference>
<evidence type="ECO:0000256" key="1">
    <source>
        <dbReference type="ARBA" id="ARBA00012392"/>
    </source>
</evidence>
<dbReference type="HAMAP" id="MF_00151">
    <property type="entry name" value="PPAT_bact"/>
    <property type="match status" value="1"/>
</dbReference>
<dbReference type="Pfam" id="PF01467">
    <property type="entry name" value="CTP_transf_like"/>
    <property type="match status" value="1"/>
</dbReference>
<dbReference type="GO" id="GO:0004595">
    <property type="term" value="F:pantetheine-phosphate adenylyltransferase activity"/>
    <property type="evidence" value="ECO:0007669"/>
    <property type="project" value="UniProtKB-EC"/>
</dbReference>
<dbReference type="InterPro" id="IPR001980">
    <property type="entry name" value="PPAT"/>
</dbReference>
<keyword evidence="5" id="KW-0548">Nucleotidyltransferase</keyword>
<evidence type="ECO:0000256" key="4">
    <source>
        <dbReference type="ARBA" id="ARBA00022679"/>
    </source>
</evidence>
<dbReference type="AlphaFoldDB" id="A0A381QNA7"/>
<proteinExistence type="inferred from homology"/>